<reference evidence="2" key="1">
    <citation type="submission" date="2015-08" db="EMBL/GenBank/DDBJ databases">
        <authorList>
            <person name="Babu N.S."/>
            <person name="Beckwith C.J."/>
            <person name="Beseler K.G."/>
            <person name="Brison A."/>
            <person name="Carone J.V."/>
            <person name="Caskin T.P."/>
            <person name="Diamond M."/>
            <person name="Durham M.E."/>
            <person name="Foxe J.M."/>
            <person name="Go M."/>
            <person name="Henderson B.A."/>
            <person name="Jones I.B."/>
            <person name="McGettigan J.A."/>
            <person name="Micheletti S.J."/>
            <person name="Nasrallah M.E."/>
            <person name="Ortiz D."/>
            <person name="Piller C.R."/>
            <person name="Privatt S.R."/>
            <person name="Schneider S.L."/>
            <person name="Sharp S."/>
            <person name="Smith T.C."/>
            <person name="Stanton J.D."/>
            <person name="Ullery H.E."/>
            <person name="Wilson R.J."/>
            <person name="Serrano M.G."/>
            <person name="Buck G."/>
            <person name="Lee V."/>
            <person name="Wang Y."/>
            <person name="Carvalho R."/>
            <person name="Voegtly L."/>
            <person name="Shi R."/>
            <person name="Duckworth R."/>
            <person name="Johnson A."/>
            <person name="Loviza R."/>
            <person name="Walstead R."/>
            <person name="Shah Z."/>
            <person name="Kiflezghi M."/>
            <person name="Wade K."/>
            <person name="Ball S.L."/>
            <person name="Bradley K.W."/>
            <person name="Asai D.J."/>
            <person name="Bowman C.A."/>
            <person name="Russell D.A."/>
            <person name="Pope W.H."/>
            <person name="Jacobs-Sera D."/>
            <person name="Hendrix R.W."/>
            <person name="Hatfull G.F."/>
        </authorList>
    </citation>
    <scope>NUCLEOTIDE SEQUENCE</scope>
</reference>
<organism evidence="2">
    <name type="scientific">Auxenochlorella protothecoides</name>
    <name type="common">Green microalga</name>
    <name type="synonym">Chlorella protothecoides</name>
    <dbReference type="NCBI Taxonomy" id="3075"/>
    <lineage>
        <taxon>Eukaryota</taxon>
        <taxon>Viridiplantae</taxon>
        <taxon>Chlorophyta</taxon>
        <taxon>core chlorophytes</taxon>
        <taxon>Trebouxiophyceae</taxon>
        <taxon>Chlorellales</taxon>
        <taxon>Chlorellaceae</taxon>
        <taxon>Auxenochlorella</taxon>
    </lineage>
</organism>
<dbReference type="SUPFAM" id="SSF48452">
    <property type="entry name" value="TPR-like"/>
    <property type="match status" value="2"/>
</dbReference>
<dbReference type="AlphaFoldDB" id="A0A1D2ABQ2"/>
<dbReference type="InterPro" id="IPR011990">
    <property type="entry name" value="TPR-like_helical_dom_sf"/>
</dbReference>
<dbReference type="EMBL" id="GDKF01002010">
    <property type="protein sequence ID" value="JAT76612.1"/>
    <property type="molecule type" value="Transcribed_RNA"/>
</dbReference>
<gene>
    <name evidence="2" type="ORF">g.10659</name>
</gene>
<accession>A0A1D2ABQ2</accession>
<feature type="compositionally biased region" description="Basic residues" evidence="1">
    <location>
        <begin position="909"/>
        <end position="919"/>
    </location>
</feature>
<protein>
    <submittedName>
        <fullName evidence="2">Uncharacterized protein</fullName>
    </submittedName>
</protein>
<feature type="region of interest" description="Disordered" evidence="1">
    <location>
        <begin position="190"/>
        <end position="306"/>
    </location>
</feature>
<feature type="region of interest" description="Disordered" evidence="1">
    <location>
        <begin position="879"/>
        <end position="925"/>
    </location>
</feature>
<sequence>MTFRKCQEPPKGAIAELSCSLWKGLNKLQSPAQCAELPCAPVLSPCQSGPMPIKRGRYISRTKPSQSMPIPTMNSTGTPLTLAAVIVVGASIATGILVRRRRSSATHDSKPTATGREVVEGNSKPRPQDNGVPRHQKDLPAPSQPEKESEVYAEPQRVFPPSPDGPAEALSGAAGTAAANTLAELRAPDQLENGPVQPLIPASESEFSLEGTAAPKAPDLEPSALNEPASAPPPSHASSDPEVRQPDSEGSVPAANPGSCTPRDCASAPPLAPPTPAAHHSPPLGVASPSKNEDGVLQPLAKDGEGLDAVRKLVIRPDARHPANPEAGLLVPADETVAADENGARNEAVVADEGGVAEESLAACEDGEGVEHLAADESGAGGESRAAGGRQGGSKDAAAEESKAANGVEAHGATEISSDAGVESANPVQEALLLPAAEQDDILTSKEGIALGRELDVPTGIVPPSDRKQVSNPQDASPPCAHQAAFEAALDVEIPDLKLEDIPAPGVPATAAEKRVEQANTLADKLLDDPQKPLHVAIKAQQVALRLALAGGVRPEVLSSAAMLLANMLLHGRRWGEAKEATAIAYAAAGRAERPAAKSQAMTLFGLAWSSEDRLEEAAAAYVAAIGLAEESMDVLNPSLHRARRDLSQILLKMGRQDEAVALLVTSARQLCGLAADTEARTLAAGVTRAALAAAVAGEDGSAGKTRPAQQDQLELVHSARRSAIRSLWEAADLLAPPEVPAGAAEQAEQLLQEAIQVAGEGYGRQSMVFVQCLDALARFSRRQSRLEEALLLYRHQLAILDGFRAYELPMVQHRVLLLRASAEALDQLGETGTAVDYANQALLQAQALVKVGSEPHQRAAAAALEPLFTLVAELKEKTGDKEGAKKARRSMLQARLEKKLPTFTSPGKKGRKATRQNKLKVQTS</sequence>
<evidence type="ECO:0000256" key="1">
    <source>
        <dbReference type="SAM" id="MobiDB-lite"/>
    </source>
</evidence>
<feature type="region of interest" description="Disordered" evidence="1">
    <location>
        <begin position="455"/>
        <end position="479"/>
    </location>
</feature>
<name>A0A1D2ABQ2_AUXPR</name>
<proteinExistence type="predicted"/>
<feature type="region of interest" description="Disordered" evidence="1">
    <location>
        <begin position="366"/>
        <end position="411"/>
    </location>
</feature>
<feature type="region of interest" description="Disordered" evidence="1">
    <location>
        <begin position="100"/>
        <end position="175"/>
    </location>
</feature>
<dbReference type="Gene3D" id="1.25.40.10">
    <property type="entry name" value="Tetratricopeptide repeat domain"/>
    <property type="match status" value="2"/>
</dbReference>
<evidence type="ECO:0000313" key="2">
    <source>
        <dbReference type="EMBL" id="JAT76612.1"/>
    </source>
</evidence>